<evidence type="ECO:0000256" key="1">
    <source>
        <dbReference type="SAM" id="Phobius"/>
    </source>
</evidence>
<dbReference type="Proteomes" id="UP000029224">
    <property type="component" value="Unassembled WGS sequence"/>
</dbReference>
<proteinExistence type="predicted"/>
<protein>
    <submittedName>
        <fullName evidence="2">Uncharacterized protein</fullName>
    </submittedName>
</protein>
<feature type="transmembrane region" description="Helical" evidence="1">
    <location>
        <begin position="12"/>
        <end position="39"/>
    </location>
</feature>
<sequence length="44" mass="4887">MKVHSKLVFNSSLFLGAGLMGILTMETAVRFLVVCAQWLQFLVS</sequence>
<reference evidence="2 3" key="2">
    <citation type="submission" date="2014-09" db="EMBL/GenBank/DDBJ databases">
        <authorList>
            <consortium name="NBRP consortium"/>
            <person name="Sawabe T."/>
            <person name="Meirelles P."/>
            <person name="Nakanishi M."/>
            <person name="Sayaka M."/>
            <person name="Hattori M."/>
            <person name="Ohkuma M."/>
        </authorList>
    </citation>
    <scope>NUCLEOTIDE SEQUENCE [LARGE SCALE GENOMIC DNA]</scope>
    <source>
        <strain evidence="2 3">JCM 19240</strain>
    </source>
</reference>
<evidence type="ECO:0000313" key="2">
    <source>
        <dbReference type="EMBL" id="GAL36828.1"/>
    </source>
</evidence>
<keyword evidence="1" id="KW-0812">Transmembrane</keyword>
<keyword evidence="1" id="KW-0472">Membrane</keyword>
<reference evidence="2 3" key="1">
    <citation type="submission" date="2014-09" db="EMBL/GenBank/DDBJ databases">
        <title>Vibrio maritimus JCM 19240. (C210) whole genome shotgun sequence.</title>
        <authorList>
            <person name="Sawabe T."/>
            <person name="Meirelles P."/>
            <person name="Nakanishi M."/>
            <person name="Sayaka M."/>
            <person name="Hattori M."/>
            <person name="Ohkuma M."/>
        </authorList>
    </citation>
    <scope>NUCLEOTIDE SEQUENCE [LARGE SCALE GENOMIC DNA]</scope>
    <source>
        <strain evidence="2 3">JCM 19240</strain>
    </source>
</reference>
<name>A0A090TBZ5_9VIBR</name>
<evidence type="ECO:0000313" key="3">
    <source>
        <dbReference type="Proteomes" id="UP000029224"/>
    </source>
</evidence>
<accession>A0A090TBZ5</accession>
<gene>
    <name evidence="2" type="ORF">JCM19240_2897</name>
</gene>
<keyword evidence="3" id="KW-1185">Reference proteome</keyword>
<comment type="caution">
    <text evidence="2">The sequence shown here is derived from an EMBL/GenBank/DDBJ whole genome shotgun (WGS) entry which is preliminary data.</text>
</comment>
<organism evidence="2 3">
    <name type="scientific">Vibrio maritimus</name>
    <dbReference type="NCBI Taxonomy" id="990268"/>
    <lineage>
        <taxon>Bacteria</taxon>
        <taxon>Pseudomonadati</taxon>
        <taxon>Pseudomonadota</taxon>
        <taxon>Gammaproteobacteria</taxon>
        <taxon>Vibrionales</taxon>
        <taxon>Vibrionaceae</taxon>
        <taxon>Vibrio</taxon>
    </lineage>
</organism>
<dbReference type="AlphaFoldDB" id="A0A090TBZ5"/>
<keyword evidence="1" id="KW-1133">Transmembrane helix</keyword>
<dbReference type="EMBL" id="BBMT01000012">
    <property type="protein sequence ID" value="GAL36828.1"/>
    <property type="molecule type" value="Genomic_DNA"/>
</dbReference>